<gene>
    <name evidence="1" type="ORF">LpeD_28</name>
</gene>
<evidence type="ECO:0000313" key="1">
    <source>
        <dbReference type="EMBL" id="ATG86337.1"/>
    </source>
</evidence>
<organism evidence="1 2">
    <name type="scientific">Lactobacillus phage LpeD</name>
    <dbReference type="NCBI Taxonomy" id="2041210"/>
    <lineage>
        <taxon>Viruses</taxon>
        <taxon>Duplodnaviria</taxon>
        <taxon>Heunggongvirae</taxon>
        <taxon>Uroviricota</taxon>
        <taxon>Caudoviricetes</taxon>
        <taxon>Herelleviridae</taxon>
        <taxon>Elpedvirus</taxon>
        <taxon>Elpedvirus LpeD</taxon>
    </lineage>
</organism>
<evidence type="ECO:0000313" key="2">
    <source>
        <dbReference type="Proteomes" id="UP000229296"/>
    </source>
</evidence>
<reference evidence="1 2" key="1">
    <citation type="submission" date="2017-08" db="EMBL/GenBank/DDBJ databases">
        <title>Isolation and Characterization of phages of Lactobacillus pentosus and plantarum.</title>
        <authorList>
            <person name="Qi R."/>
            <person name="Yu M."/>
            <person name="Qiao X."/>
            <person name="Li Y."/>
        </authorList>
    </citation>
    <scope>NUCLEOTIDE SEQUENCE [LARGE SCALE GENOMIC DNA]</scope>
</reference>
<accession>A0A291I9G6</accession>
<dbReference type="EMBL" id="MF787246">
    <property type="protein sequence ID" value="ATG86337.1"/>
    <property type="molecule type" value="Genomic_DNA"/>
</dbReference>
<evidence type="ECO:0008006" key="3">
    <source>
        <dbReference type="Google" id="ProtNLM"/>
    </source>
</evidence>
<keyword evidence="2" id="KW-1185">Reference proteome</keyword>
<protein>
    <recommendedName>
        <fullName evidence="3">Baseplate protein</fullName>
    </recommendedName>
</protein>
<sequence>MSLLSFLHPLWKRGLTEYTDDVNSAVINSINKSLSDSESELVNSKIESYLLKADGEWLDYWGYWFGERRKSSWSDDVYRLRIINHVKHARNTVDGLRDAIADFINTNRDNIFIYEPYRDMFIWNSSEYNTKKYFSSTYYRYAVIDIKVSASFPKEIVSIINLFRPAGVLWVLTETINSRNTDAPIIKVDIPGELVTTRIENDFIMGLRSKTRLVINPSQDEYQMVDSPFYYNDKDSLFNSSKSLIMGIKEVNKRYSFIGNSLYNFTPLVTDSFNNSSYNVEQLNSNDILSISSKDGRGKQFTFSPVKNNLINNASKYLNPTKITDYNTNYSMSTNYLSGGNTYNFAVNFNSKSALANTTSDLIIDSIHKNLLSRSSPEMSTVSLSGWGSSPAANATGVYGAGTYQVSAYVDNTIDATSNLPLNLYTGVNGHIGNYKGISINPGSNGTISYTITLLEGQSIRSAWVGFASTSNEVHSYSYKQIMITKYTGDDIIYSPAPEDNPSEKSDTQIKQNLSTVVKEGSQWMTSQFSIPDNFEIDTGAYIRFSGSDSNFEIDVSKPIIKNAINTNPISWAQSSDETDTSNYILTDVLDVRSFINDKYQTLSTDINNKDLNDLFDTKKLHFVIKNSGTPINSEFNIRIYNFYTNLWVNYGSYSLSNEYKDIFLDIPDMIPLLNNNGVMYINLDFSNNKNSDYEINVDYSGFSLSKSEYQYGIRMWADQSKYTFEVKTDFGPFVVSKSQISKAYINKSSYKIGDSIYGKIGHYPLS</sequence>
<dbReference type="Proteomes" id="UP000229296">
    <property type="component" value="Segment"/>
</dbReference>
<name>A0A291I9G6_9CAUD</name>
<proteinExistence type="predicted"/>